<feature type="transmembrane region" description="Helical" evidence="2">
    <location>
        <begin position="100"/>
        <end position="122"/>
    </location>
</feature>
<dbReference type="SUPFAM" id="SSF56601">
    <property type="entry name" value="beta-lactamase/transpeptidase-like"/>
    <property type="match status" value="1"/>
</dbReference>
<evidence type="ECO:0000256" key="2">
    <source>
        <dbReference type="SAM" id="Phobius"/>
    </source>
</evidence>
<reference evidence="5 6" key="1">
    <citation type="submission" date="2019-10" db="EMBL/GenBank/DDBJ databases">
        <title>Streptomyces smaragdinus sp. nov. and Streptomyces fabii sp. nov., isolated from the gut of fungus growing-termite Macrotermes natalensis.</title>
        <authorList>
            <person name="Schwitalla J."/>
            <person name="Benndorf R."/>
            <person name="Martin K."/>
            <person name="De Beer W."/>
            <person name="Kaster A.-K."/>
            <person name="Vollmers J."/>
            <person name="Poulsen M."/>
            <person name="Beemelmanns C."/>
        </authorList>
    </citation>
    <scope>NUCLEOTIDE SEQUENCE [LARGE SCALE GENOMIC DNA]</scope>
    <source>
        <strain evidence="5 6">RB5</strain>
    </source>
</reference>
<feature type="domain" description="Penicillin-binding protein transpeptidase" evidence="3">
    <location>
        <begin position="361"/>
        <end position="634"/>
    </location>
</feature>
<name>A0A7K0CUS3_9ACTN</name>
<dbReference type="PANTHER" id="PTHR30627">
    <property type="entry name" value="PEPTIDOGLYCAN D,D-TRANSPEPTIDASE"/>
    <property type="match status" value="1"/>
</dbReference>
<dbReference type="EMBL" id="WEGJ01000068">
    <property type="protein sequence ID" value="MQY16732.1"/>
    <property type="molecule type" value="Genomic_DNA"/>
</dbReference>
<dbReference type="GO" id="GO:0071972">
    <property type="term" value="F:peptidoglycan L,D-transpeptidase activity"/>
    <property type="evidence" value="ECO:0007669"/>
    <property type="project" value="TreeGrafter"/>
</dbReference>
<gene>
    <name evidence="5" type="ORF">SRB5_69340</name>
</gene>
<organism evidence="5 6">
    <name type="scientific">Streptomyces smaragdinus</name>
    <dbReference type="NCBI Taxonomy" id="2585196"/>
    <lineage>
        <taxon>Bacteria</taxon>
        <taxon>Bacillati</taxon>
        <taxon>Actinomycetota</taxon>
        <taxon>Actinomycetes</taxon>
        <taxon>Kitasatosporales</taxon>
        <taxon>Streptomycetaceae</taxon>
        <taxon>Streptomyces</taxon>
    </lineage>
</organism>
<dbReference type="GO" id="GO:0071555">
    <property type="term" value="P:cell wall organization"/>
    <property type="evidence" value="ECO:0007669"/>
    <property type="project" value="TreeGrafter"/>
</dbReference>
<dbReference type="RefSeq" id="WP_228390674.1">
    <property type="nucleotide sequence ID" value="NZ_WEGJ01000068.1"/>
</dbReference>
<dbReference type="InterPro" id="IPR050515">
    <property type="entry name" value="Beta-lactam/transpept"/>
</dbReference>
<keyword evidence="2" id="KW-1133">Transmembrane helix</keyword>
<feature type="compositionally biased region" description="Pro residues" evidence="1">
    <location>
        <begin position="71"/>
        <end position="81"/>
    </location>
</feature>
<feature type="compositionally biased region" description="Low complexity" evidence="1">
    <location>
        <begin position="30"/>
        <end position="47"/>
    </location>
</feature>
<dbReference type="InterPro" id="IPR001460">
    <property type="entry name" value="PCN-bd_Tpept"/>
</dbReference>
<dbReference type="GO" id="GO:0008658">
    <property type="term" value="F:penicillin binding"/>
    <property type="evidence" value="ECO:0007669"/>
    <property type="project" value="InterPro"/>
</dbReference>
<feature type="domain" description="NTF2-like N-terminal transpeptidase" evidence="4">
    <location>
        <begin position="152"/>
        <end position="254"/>
    </location>
</feature>
<dbReference type="InterPro" id="IPR007887">
    <property type="entry name" value="MecA_N"/>
</dbReference>
<dbReference type="AlphaFoldDB" id="A0A7K0CUS3"/>
<keyword evidence="6" id="KW-1185">Reference proteome</keyword>
<dbReference type="Gene3D" id="3.40.710.10">
    <property type="entry name" value="DD-peptidase/beta-lactamase superfamily"/>
    <property type="match status" value="1"/>
</dbReference>
<dbReference type="FunFam" id="3.40.710.10:FF:000061">
    <property type="entry name" value="Penicillin-binding protein A"/>
    <property type="match status" value="1"/>
</dbReference>
<proteinExistence type="predicted"/>
<evidence type="ECO:0000259" key="4">
    <source>
        <dbReference type="Pfam" id="PF05223"/>
    </source>
</evidence>
<dbReference type="PANTHER" id="PTHR30627:SF24">
    <property type="entry name" value="PENICILLIN-BINDING PROTEIN 4B"/>
    <property type="match status" value="1"/>
</dbReference>
<protein>
    <recommendedName>
        <fullName evidence="7">Penicillin-binding protein</fullName>
    </recommendedName>
</protein>
<dbReference type="Pfam" id="PF05223">
    <property type="entry name" value="MecA_N"/>
    <property type="match status" value="1"/>
</dbReference>
<comment type="caution">
    <text evidence="5">The sequence shown here is derived from an EMBL/GenBank/DDBJ whole genome shotgun (WGS) entry which is preliminary data.</text>
</comment>
<keyword evidence="2" id="KW-0472">Membrane</keyword>
<evidence type="ECO:0008006" key="7">
    <source>
        <dbReference type="Google" id="ProtNLM"/>
    </source>
</evidence>
<dbReference type="GO" id="GO:0005886">
    <property type="term" value="C:plasma membrane"/>
    <property type="evidence" value="ECO:0007669"/>
    <property type="project" value="TreeGrafter"/>
</dbReference>
<sequence>MWDGQQGQGGVGGAGRSRDRSQEGYGYGYGQQQPGPYGQPAHGGQQPPTVPEQGGPRLGYYQTMRQQQATPPAPAHPPAQPPTHGGRRRKPAEKPPWQKWALIGGAAAVVIAAAGFGTYAMVGGDEGPGVQETAAKINTAPPTAQEVGATGKRFLKAWTTGQTAKAAVLTDDATGAQAALQAYTTDVAVTKLAVSPGTPLGGKLPYTVRAQVKHGEVTAPWSYEAQLTVVRDKRTGRAVIDWQPSILHPKLGEGETLHLGEQDAPPVKALDRTGKELDLKTYPSLAPVVDSLREKYGKKAGGSADVEIWIEPAKAEKGEKATSPETLLVLAEGKPGSVKTTLDAKLQAVAEAQVKKAGKSSVTAVRPSTGEILALANSPAGGFDTALQGSLAPGSTMKVVTASLLLDKGLAESTKEHPCPKYVTYGNWKFQNVDKFELPEGSTFAQSFANSCNTAFIGMAPKLKDDDLTKQARDVFGIGLNWAAGVSTFDGRVPVQTKAQMAASLIGQGGVRANPLVMASVSATVKSGVFKQPYLVDPAYDGRTLAKAPRTMKPESLAQLRGMMKETVIWGTAAEALKGVGGDVGAKTGTSEVDGQKKPNAWFTAYRDDIAAAAVVPETGHGGEFAGPLVRALLTAG</sequence>
<evidence type="ECO:0000313" key="6">
    <source>
        <dbReference type="Proteomes" id="UP000466345"/>
    </source>
</evidence>
<feature type="compositionally biased region" description="Gly residues" evidence="1">
    <location>
        <begin position="1"/>
        <end position="15"/>
    </location>
</feature>
<feature type="region of interest" description="Disordered" evidence="1">
    <location>
        <begin position="1"/>
        <end position="95"/>
    </location>
</feature>
<accession>A0A7K0CUS3</accession>
<evidence type="ECO:0000313" key="5">
    <source>
        <dbReference type="EMBL" id="MQY16732.1"/>
    </source>
</evidence>
<evidence type="ECO:0000256" key="1">
    <source>
        <dbReference type="SAM" id="MobiDB-lite"/>
    </source>
</evidence>
<evidence type="ECO:0000259" key="3">
    <source>
        <dbReference type="Pfam" id="PF00905"/>
    </source>
</evidence>
<dbReference type="Proteomes" id="UP000466345">
    <property type="component" value="Unassembled WGS sequence"/>
</dbReference>
<keyword evidence="2" id="KW-0812">Transmembrane</keyword>
<dbReference type="GO" id="GO:0046677">
    <property type="term" value="P:response to antibiotic"/>
    <property type="evidence" value="ECO:0007669"/>
    <property type="project" value="InterPro"/>
</dbReference>
<dbReference type="InterPro" id="IPR012338">
    <property type="entry name" value="Beta-lactam/transpept-like"/>
</dbReference>
<dbReference type="Pfam" id="PF00905">
    <property type="entry name" value="Transpeptidase"/>
    <property type="match status" value="1"/>
</dbReference>